<dbReference type="Pfam" id="PF00512">
    <property type="entry name" value="HisKA"/>
    <property type="match status" value="1"/>
</dbReference>
<evidence type="ECO:0000256" key="4">
    <source>
        <dbReference type="ARBA" id="ARBA00022553"/>
    </source>
</evidence>
<evidence type="ECO:0000256" key="8">
    <source>
        <dbReference type="ARBA" id="ARBA00022840"/>
    </source>
</evidence>
<dbReference type="SUPFAM" id="SSF47384">
    <property type="entry name" value="Homodimeric domain of signal transducing histidine kinase"/>
    <property type="match status" value="1"/>
</dbReference>
<dbReference type="CDD" id="cd00082">
    <property type="entry name" value="HisKA"/>
    <property type="match status" value="1"/>
</dbReference>
<evidence type="ECO:0000256" key="10">
    <source>
        <dbReference type="ARBA" id="ARBA00039401"/>
    </source>
</evidence>
<organism evidence="12 13">
    <name type="scientific">Nocardioides aquiterrae</name>
    <dbReference type="NCBI Taxonomy" id="203799"/>
    <lineage>
        <taxon>Bacteria</taxon>
        <taxon>Bacillati</taxon>
        <taxon>Actinomycetota</taxon>
        <taxon>Actinomycetes</taxon>
        <taxon>Propionibacteriales</taxon>
        <taxon>Nocardioidaceae</taxon>
        <taxon>Nocardioides</taxon>
    </lineage>
</organism>
<evidence type="ECO:0000313" key="13">
    <source>
        <dbReference type="Proteomes" id="UP001499979"/>
    </source>
</evidence>
<keyword evidence="7" id="KW-0418">Kinase</keyword>
<dbReference type="Gene3D" id="3.30.450.20">
    <property type="entry name" value="PAS domain"/>
    <property type="match status" value="1"/>
</dbReference>
<dbReference type="Gene3D" id="1.10.287.130">
    <property type="match status" value="1"/>
</dbReference>
<keyword evidence="5" id="KW-0808">Transferase</keyword>
<dbReference type="Pfam" id="PF08448">
    <property type="entry name" value="PAS_4"/>
    <property type="match status" value="1"/>
</dbReference>
<gene>
    <name evidence="12" type="ORF">GCM10009606_29510</name>
</gene>
<dbReference type="InterPro" id="IPR036097">
    <property type="entry name" value="HisK_dim/P_sf"/>
</dbReference>
<dbReference type="PANTHER" id="PTHR42878">
    <property type="entry name" value="TWO-COMPONENT HISTIDINE KINASE"/>
    <property type="match status" value="1"/>
</dbReference>
<feature type="domain" description="Histidine kinase" evidence="11">
    <location>
        <begin position="146"/>
        <end position="361"/>
    </location>
</feature>
<evidence type="ECO:0000256" key="9">
    <source>
        <dbReference type="ARBA" id="ARBA00023012"/>
    </source>
</evidence>
<evidence type="ECO:0000256" key="1">
    <source>
        <dbReference type="ARBA" id="ARBA00000085"/>
    </source>
</evidence>
<dbReference type="SUPFAM" id="SSF55785">
    <property type="entry name" value="PYP-like sensor domain (PAS domain)"/>
    <property type="match status" value="1"/>
</dbReference>
<dbReference type="PROSITE" id="PS50109">
    <property type="entry name" value="HIS_KIN"/>
    <property type="match status" value="1"/>
</dbReference>
<comment type="subcellular location">
    <subcellularLocation>
        <location evidence="2">Cell membrane</location>
    </subcellularLocation>
</comment>
<comment type="caution">
    <text evidence="12">The sequence shown here is derived from an EMBL/GenBank/DDBJ whole genome shotgun (WGS) entry which is preliminary data.</text>
</comment>
<evidence type="ECO:0000256" key="5">
    <source>
        <dbReference type="ARBA" id="ARBA00022679"/>
    </source>
</evidence>
<dbReference type="InterPro" id="IPR035965">
    <property type="entry name" value="PAS-like_dom_sf"/>
</dbReference>
<dbReference type="SUPFAM" id="SSF55874">
    <property type="entry name" value="ATPase domain of HSP90 chaperone/DNA topoisomerase II/histidine kinase"/>
    <property type="match status" value="1"/>
</dbReference>
<protein>
    <recommendedName>
        <fullName evidence="10">Sensor-like histidine kinase SenX3</fullName>
        <ecNumber evidence="3">2.7.13.3</ecNumber>
    </recommendedName>
</protein>
<dbReference type="CDD" id="cd00075">
    <property type="entry name" value="HATPase"/>
    <property type="match status" value="1"/>
</dbReference>
<dbReference type="Pfam" id="PF02518">
    <property type="entry name" value="HATPase_c"/>
    <property type="match status" value="1"/>
</dbReference>
<evidence type="ECO:0000256" key="7">
    <source>
        <dbReference type="ARBA" id="ARBA00022777"/>
    </source>
</evidence>
<evidence type="ECO:0000259" key="11">
    <source>
        <dbReference type="PROSITE" id="PS50109"/>
    </source>
</evidence>
<dbReference type="Proteomes" id="UP001499979">
    <property type="component" value="Unassembled WGS sequence"/>
</dbReference>
<keyword evidence="13" id="KW-1185">Reference proteome</keyword>
<evidence type="ECO:0000256" key="3">
    <source>
        <dbReference type="ARBA" id="ARBA00012438"/>
    </source>
</evidence>
<evidence type="ECO:0000313" key="12">
    <source>
        <dbReference type="EMBL" id="GAA1148901.1"/>
    </source>
</evidence>
<dbReference type="InterPro" id="IPR005467">
    <property type="entry name" value="His_kinase_dom"/>
</dbReference>
<keyword evidence="9" id="KW-0902">Two-component regulatory system</keyword>
<dbReference type="InterPro" id="IPR013656">
    <property type="entry name" value="PAS_4"/>
</dbReference>
<dbReference type="InterPro" id="IPR003594">
    <property type="entry name" value="HATPase_dom"/>
</dbReference>
<comment type="catalytic activity">
    <reaction evidence="1">
        <text>ATP + protein L-histidine = ADP + protein N-phospho-L-histidine.</text>
        <dbReference type="EC" id="2.7.13.3"/>
    </reaction>
</comment>
<dbReference type="SMART" id="SM00388">
    <property type="entry name" value="HisKA"/>
    <property type="match status" value="1"/>
</dbReference>
<evidence type="ECO:0000256" key="2">
    <source>
        <dbReference type="ARBA" id="ARBA00004236"/>
    </source>
</evidence>
<dbReference type="EMBL" id="BAAAJE010000015">
    <property type="protein sequence ID" value="GAA1148901.1"/>
    <property type="molecule type" value="Genomic_DNA"/>
</dbReference>
<dbReference type="EC" id="2.7.13.3" evidence="3"/>
<dbReference type="InterPro" id="IPR004358">
    <property type="entry name" value="Sig_transdc_His_kin-like_C"/>
</dbReference>
<reference evidence="12 13" key="1">
    <citation type="journal article" date="2019" name="Int. J. Syst. Evol. Microbiol.">
        <title>The Global Catalogue of Microorganisms (GCM) 10K type strain sequencing project: providing services to taxonomists for standard genome sequencing and annotation.</title>
        <authorList>
            <consortium name="The Broad Institute Genomics Platform"/>
            <consortium name="The Broad Institute Genome Sequencing Center for Infectious Disease"/>
            <person name="Wu L."/>
            <person name="Ma J."/>
        </authorList>
    </citation>
    <scope>NUCLEOTIDE SEQUENCE [LARGE SCALE GENOMIC DNA]</scope>
    <source>
        <strain evidence="12 13">JCM 11813</strain>
    </source>
</reference>
<accession>A0ABN1UF67</accession>
<proteinExistence type="predicted"/>
<dbReference type="RefSeq" id="WP_343908346.1">
    <property type="nucleotide sequence ID" value="NZ_BAAAJE010000015.1"/>
</dbReference>
<dbReference type="SMART" id="SM00387">
    <property type="entry name" value="HATPase_c"/>
    <property type="match status" value="1"/>
</dbReference>
<name>A0ABN1UF67_9ACTN</name>
<dbReference type="InterPro" id="IPR036890">
    <property type="entry name" value="HATPase_C_sf"/>
</dbReference>
<keyword evidence="6" id="KW-0547">Nucleotide-binding</keyword>
<sequence>MADSELERLKSSTLLAQTGLLVAASDAAGRIAFLSPGMQELFELPFEPVPEDEITARFRLFTHDGSAPLPTDDVPLVRAGRGEIVRDALIASRTSSGRLLYLRCNASPLTAPDGTPNGAIVLVQDVTGERSALERQSELRGQLLETINHHLRTPVTNLLGYAEILDDQRAGVPPEAERALDAVLRAAGTLGTLLETISALLDLDRHTQLTRTCDDLARLVQQVASAYHPLFDENRVELRVETPAALPVVLDVAEVRRAVSELLKNAACYAPAGSVVLLRAHREDPAVAEVCVSDNGPGIAEDERDRVIEPFERGSHPRQDVTGRGLGLAIAHTIALAHGGALQLSTNRPHGLCATLRFPVH</sequence>
<keyword evidence="8" id="KW-0067">ATP-binding</keyword>
<evidence type="ECO:0000256" key="6">
    <source>
        <dbReference type="ARBA" id="ARBA00022741"/>
    </source>
</evidence>
<dbReference type="PRINTS" id="PR00344">
    <property type="entry name" value="BCTRLSENSOR"/>
</dbReference>
<dbReference type="Gene3D" id="3.30.565.10">
    <property type="entry name" value="Histidine kinase-like ATPase, C-terminal domain"/>
    <property type="match status" value="1"/>
</dbReference>
<dbReference type="PANTHER" id="PTHR42878:SF7">
    <property type="entry name" value="SENSOR HISTIDINE KINASE GLRK"/>
    <property type="match status" value="1"/>
</dbReference>
<keyword evidence="4" id="KW-0597">Phosphoprotein</keyword>
<dbReference type="InterPro" id="IPR050351">
    <property type="entry name" value="BphY/WalK/GraS-like"/>
</dbReference>
<dbReference type="InterPro" id="IPR003661">
    <property type="entry name" value="HisK_dim/P_dom"/>
</dbReference>